<gene>
    <name evidence="4" type="ORF">F8566_14250</name>
</gene>
<dbReference type="Pfam" id="PF13531">
    <property type="entry name" value="SBP_bac_11"/>
    <property type="match status" value="1"/>
</dbReference>
<dbReference type="RefSeq" id="WP_151560691.1">
    <property type="nucleotide sequence ID" value="NZ_WBMT01000006.1"/>
</dbReference>
<dbReference type="Pfam" id="PF00092">
    <property type="entry name" value="VWA"/>
    <property type="match status" value="1"/>
</dbReference>
<dbReference type="SMART" id="SM00327">
    <property type="entry name" value="VWA"/>
    <property type="match status" value="1"/>
</dbReference>
<dbReference type="InterPro" id="IPR036465">
    <property type="entry name" value="vWFA_dom_sf"/>
</dbReference>
<keyword evidence="5" id="KW-1185">Reference proteome</keyword>
<keyword evidence="2" id="KW-1133">Transmembrane helix</keyword>
<protein>
    <submittedName>
        <fullName evidence="4">VWA domain-containing protein</fullName>
    </submittedName>
</protein>
<dbReference type="InterPro" id="IPR002035">
    <property type="entry name" value="VWF_A"/>
</dbReference>
<dbReference type="PROSITE" id="PS50234">
    <property type="entry name" value="VWFA"/>
    <property type="match status" value="1"/>
</dbReference>
<evidence type="ECO:0000313" key="5">
    <source>
        <dbReference type="Proteomes" id="UP000468735"/>
    </source>
</evidence>
<organism evidence="4 5">
    <name type="scientific">Actinomadura rudentiformis</name>
    <dbReference type="NCBI Taxonomy" id="359158"/>
    <lineage>
        <taxon>Bacteria</taxon>
        <taxon>Bacillati</taxon>
        <taxon>Actinomycetota</taxon>
        <taxon>Actinomycetes</taxon>
        <taxon>Streptosporangiales</taxon>
        <taxon>Thermomonosporaceae</taxon>
        <taxon>Actinomadura</taxon>
    </lineage>
</organism>
<comment type="caution">
    <text evidence="4">The sequence shown here is derived from an EMBL/GenBank/DDBJ whole genome shotgun (WGS) entry which is preliminary data.</text>
</comment>
<dbReference type="EMBL" id="WBMT01000006">
    <property type="protein sequence ID" value="KAB2348917.1"/>
    <property type="molecule type" value="Genomic_DNA"/>
</dbReference>
<name>A0A6H9Z399_9ACTN</name>
<feature type="domain" description="VWFA" evidence="3">
    <location>
        <begin position="429"/>
        <end position="625"/>
    </location>
</feature>
<dbReference type="SUPFAM" id="SSF53300">
    <property type="entry name" value="vWA-like"/>
    <property type="match status" value="1"/>
</dbReference>
<evidence type="ECO:0000259" key="3">
    <source>
        <dbReference type="PROSITE" id="PS50234"/>
    </source>
</evidence>
<feature type="transmembrane region" description="Helical" evidence="2">
    <location>
        <begin position="68"/>
        <end position="91"/>
    </location>
</feature>
<feature type="region of interest" description="Disordered" evidence="1">
    <location>
        <begin position="371"/>
        <end position="403"/>
    </location>
</feature>
<dbReference type="OrthoDB" id="5621159at2"/>
<evidence type="ECO:0000313" key="4">
    <source>
        <dbReference type="EMBL" id="KAB2348917.1"/>
    </source>
</evidence>
<sequence length="634" mass="66771">MSERGDVPEWLPRDSPRQARGPALQPPPPSWRPQDSPAPEATRSPRHGRDSGGGSHALPPRPRRGRGLLIGPLAGAIGLTLLAAFGVYAFASGSGCGGDDAVTLNVAAEPGVAPAVTAAAGRLNDANDTVSGRCVRAEVTVTEPVAVATLLSGRGVAGVTRRPDVWIPDSSLWIGPAQAASRSTGQTRITPLGSLAASPLVVAAPRTLAAQLKGQGTQPSWADLLKAASGSAAAPGNAAIPAGLVKLQVPDPNRTGPGMATLLLANALQARSPKGTASFTGVARAVREGVSPSVKAGFASFRRDRQGRYPVALAPEQAVHEYNVRGPGEPAVALYPSEGTLTMDHPVLVLGQDGVRERASRLLTSALTARPTQDDLRERGFRTPGGVAPGSFSEKTGLDPRPPRVLPPPAPTEVQRTMQAWARLSLSIRMLSIIDVSGSMEDEVAPGITRLQSTVRTAQQGLALLPDDTELGQWVFSTDLQNGQDWRELVGVGPLGERLGSATRRQLILSAFAQIRPKENGDTGLYDTILAAYRTMKRSYKPEFVNSVLLWTDGKNDDPGGPSLRATLDALRREVDPERPVLVFMYGYGKGVDAGALRQIAEATRGDVLIADTPDEVQQKFLQAVARRVCAPDC</sequence>
<proteinExistence type="predicted"/>
<dbReference type="Proteomes" id="UP000468735">
    <property type="component" value="Unassembled WGS sequence"/>
</dbReference>
<feature type="compositionally biased region" description="Basic and acidic residues" evidence="1">
    <location>
        <begin position="372"/>
        <end position="381"/>
    </location>
</feature>
<evidence type="ECO:0000256" key="2">
    <source>
        <dbReference type="SAM" id="Phobius"/>
    </source>
</evidence>
<feature type="region of interest" description="Disordered" evidence="1">
    <location>
        <begin position="1"/>
        <end position="64"/>
    </location>
</feature>
<keyword evidence="2" id="KW-0812">Transmembrane</keyword>
<dbReference type="AlphaFoldDB" id="A0A6H9Z399"/>
<keyword evidence="2" id="KW-0472">Membrane</keyword>
<feature type="compositionally biased region" description="Basic and acidic residues" evidence="1">
    <location>
        <begin position="1"/>
        <end position="17"/>
    </location>
</feature>
<dbReference type="Gene3D" id="3.40.50.410">
    <property type="entry name" value="von Willebrand factor, type A domain"/>
    <property type="match status" value="1"/>
</dbReference>
<reference evidence="4 5" key="1">
    <citation type="submission" date="2019-09" db="EMBL/GenBank/DDBJ databases">
        <title>Actinomadura physcomitrii sp. nov., a novel actinomycete isolated from moss [Physcomitrium sphaericum (Ludw) Fuernr].</title>
        <authorList>
            <person name="Zhuang X."/>
            <person name="Liu C."/>
        </authorList>
    </citation>
    <scope>NUCLEOTIDE SEQUENCE [LARGE SCALE GENOMIC DNA]</scope>
    <source>
        <strain evidence="4 5">HMC1</strain>
    </source>
</reference>
<accession>A0A6H9Z399</accession>
<evidence type="ECO:0000256" key="1">
    <source>
        <dbReference type="SAM" id="MobiDB-lite"/>
    </source>
</evidence>